<accession>A0AAD2HCD2</accession>
<dbReference type="EMBL" id="CAVNYO010000174">
    <property type="protein sequence ID" value="CAK5271607.1"/>
    <property type="molecule type" value="Genomic_DNA"/>
</dbReference>
<organism evidence="1 2">
    <name type="scientific">Mycena citricolor</name>
    <dbReference type="NCBI Taxonomy" id="2018698"/>
    <lineage>
        <taxon>Eukaryota</taxon>
        <taxon>Fungi</taxon>
        <taxon>Dikarya</taxon>
        <taxon>Basidiomycota</taxon>
        <taxon>Agaricomycotina</taxon>
        <taxon>Agaricomycetes</taxon>
        <taxon>Agaricomycetidae</taxon>
        <taxon>Agaricales</taxon>
        <taxon>Marasmiineae</taxon>
        <taxon>Mycenaceae</taxon>
        <taxon>Mycena</taxon>
    </lineage>
</organism>
<evidence type="ECO:0000313" key="1">
    <source>
        <dbReference type="EMBL" id="CAK5271607.1"/>
    </source>
</evidence>
<gene>
    <name evidence="1" type="ORF">MYCIT1_LOCUS16786</name>
</gene>
<feature type="non-terminal residue" evidence="1">
    <location>
        <position position="1"/>
    </location>
</feature>
<dbReference type="AlphaFoldDB" id="A0AAD2HCD2"/>
<proteinExistence type="predicted"/>
<comment type="caution">
    <text evidence="1">The sequence shown here is derived from an EMBL/GenBank/DDBJ whole genome shotgun (WGS) entry which is preliminary data.</text>
</comment>
<sequence length="69" mass="7788">PGTAMYRGCLLYFSRFPLRRCDPLTRSITHSRGKYAVCTWDDSVFVDTDNAAENVVAEALRGGCGMRRR</sequence>
<evidence type="ECO:0000313" key="2">
    <source>
        <dbReference type="Proteomes" id="UP001295794"/>
    </source>
</evidence>
<dbReference type="Proteomes" id="UP001295794">
    <property type="component" value="Unassembled WGS sequence"/>
</dbReference>
<name>A0AAD2HCD2_9AGAR</name>
<keyword evidence="2" id="KW-1185">Reference proteome</keyword>
<reference evidence="1" key="1">
    <citation type="submission" date="2023-11" db="EMBL/GenBank/DDBJ databases">
        <authorList>
            <person name="De Vega J J."/>
            <person name="De Vega J J."/>
        </authorList>
    </citation>
    <scope>NUCLEOTIDE SEQUENCE</scope>
</reference>
<protein>
    <submittedName>
        <fullName evidence="1">Uncharacterized protein</fullName>
    </submittedName>
</protein>